<sequence>MTAQPIHHHARELAAHVHVLRPQIQEQIARRGRRPAWTAPGGARPGSPGTDAGPWCGEDPRADPTAGRRCRPRLAGCRRDDERRPSGATICCSGMGATVGSALGLRTNLSRGTRV</sequence>
<accession>M2XBD5</accession>
<dbReference type="Proteomes" id="UP000009877">
    <property type="component" value="Unassembled WGS sequence"/>
</dbReference>
<dbReference type="AlphaFoldDB" id="M2XBD5"/>
<evidence type="ECO:0000256" key="1">
    <source>
        <dbReference type="SAM" id="MobiDB-lite"/>
    </source>
</evidence>
<keyword evidence="3" id="KW-1185">Reference proteome</keyword>
<proteinExistence type="predicted"/>
<gene>
    <name evidence="2" type="ORF">C884_00549</name>
</gene>
<comment type="caution">
    <text evidence="2">The sequence shown here is derived from an EMBL/GenBank/DDBJ whole genome shotgun (WGS) entry which is preliminary data.</text>
</comment>
<organism evidence="2 3">
    <name type="scientific">Kocuria palustris PEL</name>
    <dbReference type="NCBI Taxonomy" id="1236550"/>
    <lineage>
        <taxon>Bacteria</taxon>
        <taxon>Bacillati</taxon>
        <taxon>Actinomycetota</taxon>
        <taxon>Actinomycetes</taxon>
        <taxon>Micrococcales</taxon>
        <taxon>Micrococcaceae</taxon>
        <taxon>Kocuria</taxon>
    </lineage>
</organism>
<protein>
    <submittedName>
        <fullName evidence="2">Uncharacterized protein</fullName>
    </submittedName>
</protein>
<evidence type="ECO:0000313" key="2">
    <source>
        <dbReference type="EMBL" id="EME36381.1"/>
    </source>
</evidence>
<name>M2XBD5_9MICC</name>
<evidence type="ECO:0000313" key="3">
    <source>
        <dbReference type="Proteomes" id="UP000009877"/>
    </source>
</evidence>
<dbReference type="EMBL" id="ANHZ02000015">
    <property type="protein sequence ID" value="EME36381.1"/>
    <property type="molecule type" value="Genomic_DNA"/>
</dbReference>
<feature type="region of interest" description="Disordered" evidence="1">
    <location>
        <begin position="29"/>
        <end position="69"/>
    </location>
</feature>
<reference evidence="2 3" key="1">
    <citation type="journal article" date="2014" name="Genome Announc.">
        <title>Draft Genome Sequence of Kocuria palustris PEL.</title>
        <authorList>
            <person name="Sharma G."/>
            <person name="Khatri I."/>
            <person name="Subramanian S."/>
        </authorList>
    </citation>
    <scope>NUCLEOTIDE SEQUENCE [LARGE SCALE GENOMIC DNA]</scope>
    <source>
        <strain evidence="2 3">PEL</strain>
    </source>
</reference>